<comment type="caution">
    <text evidence="1">The sequence shown here is derived from an EMBL/GenBank/DDBJ whole genome shotgun (WGS) entry which is preliminary data.</text>
</comment>
<protein>
    <submittedName>
        <fullName evidence="1">Uncharacterized protein</fullName>
    </submittedName>
</protein>
<evidence type="ECO:0000313" key="1">
    <source>
        <dbReference type="EMBL" id="KKM74840.1"/>
    </source>
</evidence>
<dbReference type="EMBL" id="LAZR01009074">
    <property type="protein sequence ID" value="KKM74840.1"/>
    <property type="molecule type" value="Genomic_DNA"/>
</dbReference>
<accession>A0A0F9ME17</accession>
<reference evidence="1" key="1">
    <citation type="journal article" date="2015" name="Nature">
        <title>Complex archaea that bridge the gap between prokaryotes and eukaryotes.</title>
        <authorList>
            <person name="Spang A."/>
            <person name="Saw J.H."/>
            <person name="Jorgensen S.L."/>
            <person name="Zaremba-Niedzwiedzka K."/>
            <person name="Martijn J."/>
            <person name="Lind A.E."/>
            <person name="van Eijk R."/>
            <person name="Schleper C."/>
            <person name="Guy L."/>
            <person name="Ettema T.J."/>
        </authorList>
    </citation>
    <scope>NUCLEOTIDE SEQUENCE</scope>
</reference>
<name>A0A0F9ME17_9ZZZZ</name>
<sequence length="51" mass="6071">MEKPRSHEIDEEAKNYLRSFFSPPWNVEEINPDYGLDFRITIVEEGKVTEN</sequence>
<gene>
    <name evidence="1" type="ORF">LCGC14_1396270</name>
</gene>
<organism evidence="1">
    <name type="scientific">marine sediment metagenome</name>
    <dbReference type="NCBI Taxonomy" id="412755"/>
    <lineage>
        <taxon>unclassified sequences</taxon>
        <taxon>metagenomes</taxon>
        <taxon>ecological metagenomes</taxon>
    </lineage>
</organism>
<dbReference type="AlphaFoldDB" id="A0A0F9ME17"/>
<proteinExistence type="predicted"/>